<evidence type="ECO:0000256" key="5">
    <source>
        <dbReference type="ARBA" id="ARBA00022705"/>
    </source>
</evidence>
<comment type="catalytic activity">
    <reaction evidence="12">
        <text>ssDNA + n NTP = ssDNA/pppN(pN)n-1 hybrid + (n-1) diphosphate.</text>
        <dbReference type="EC" id="2.7.7.101"/>
    </reaction>
</comment>
<keyword evidence="10 12" id="KW-0238">DNA-binding</keyword>
<dbReference type="HAMAP" id="MF_00974">
    <property type="entry name" value="DNA_primase_DnaG"/>
    <property type="match status" value="1"/>
</dbReference>
<keyword evidence="5 12" id="KW-0235">DNA replication</keyword>
<dbReference type="RefSeq" id="WP_038265143.1">
    <property type="nucleotide sequence ID" value="NZ_FSRH01000002.1"/>
</dbReference>
<dbReference type="GO" id="GO:0003899">
    <property type="term" value="F:DNA-directed RNA polymerase activity"/>
    <property type="evidence" value="ECO:0007669"/>
    <property type="project" value="UniProtKB-UniRule"/>
</dbReference>
<dbReference type="PROSITE" id="PS50880">
    <property type="entry name" value="TOPRIM"/>
    <property type="match status" value="1"/>
</dbReference>
<dbReference type="GO" id="GO:0000428">
    <property type="term" value="C:DNA-directed RNA polymerase complex"/>
    <property type="evidence" value="ECO:0007669"/>
    <property type="project" value="UniProtKB-KW"/>
</dbReference>
<keyword evidence="4 12" id="KW-0548">Nucleotidyltransferase</keyword>
<proteinExistence type="inferred from homology"/>
<evidence type="ECO:0000256" key="15">
    <source>
        <dbReference type="SAM" id="Coils"/>
    </source>
</evidence>
<evidence type="ECO:0000256" key="3">
    <source>
        <dbReference type="ARBA" id="ARBA00022679"/>
    </source>
</evidence>
<keyword evidence="18" id="KW-1185">Reference proteome</keyword>
<dbReference type="GO" id="GO:0008270">
    <property type="term" value="F:zinc ion binding"/>
    <property type="evidence" value="ECO:0007669"/>
    <property type="project" value="UniProtKB-UniRule"/>
</dbReference>
<dbReference type="SUPFAM" id="SSF57783">
    <property type="entry name" value="Zinc beta-ribbon"/>
    <property type="match status" value="1"/>
</dbReference>
<evidence type="ECO:0000256" key="13">
    <source>
        <dbReference type="PIRNR" id="PIRNR002811"/>
    </source>
</evidence>
<dbReference type="OrthoDB" id="9803773at2"/>
<dbReference type="Gene3D" id="3.40.1360.10">
    <property type="match status" value="1"/>
</dbReference>
<keyword evidence="15" id="KW-0175">Coiled coil</keyword>
<dbReference type="InterPro" id="IPR034151">
    <property type="entry name" value="TOPRIM_DnaG_bac"/>
</dbReference>
<keyword evidence="7 12" id="KW-0863">Zinc-finger</keyword>
<dbReference type="AlphaFoldDB" id="A0A069RDL3"/>
<comment type="similarity">
    <text evidence="12 13">Belongs to the DnaG primase family.</text>
</comment>
<comment type="subunit">
    <text evidence="12">Monomer. Interacts with DnaB.</text>
</comment>
<gene>
    <name evidence="12 17" type="primary">dnaG</name>
    <name evidence="17" type="ORF">CLIT_11c01730</name>
</gene>
<dbReference type="InterPro" id="IPR037068">
    <property type="entry name" value="DNA_primase_core_N_sf"/>
</dbReference>
<keyword evidence="11 12" id="KW-0804">Transcription</keyword>
<dbReference type="InterPro" id="IPR006171">
    <property type="entry name" value="TOPRIM_dom"/>
</dbReference>
<keyword evidence="8 12" id="KW-0862">Zinc</keyword>
<comment type="cofactor">
    <cofactor evidence="12 13 14">
        <name>Zn(2+)</name>
        <dbReference type="ChEBI" id="CHEBI:29105"/>
    </cofactor>
    <text evidence="12 13 14">Binds 1 zinc ion per monomer.</text>
</comment>
<dbReference type="Gene3D" id="3.90.980.10">
    <property type="entry name" value="DNA primase, catalytic core, N-terminal domain"/>
    <property type="match status" value="1"/>
</dbReference>
<evidence type="ECO:0000256" key="4">
    <source>
        <dbReference type="ARBA" id="ARBA00022695"/>
    </source>
</evidence>
<evidence type="ECO:0000256" key="2">
    <source>
        <dbReference type="ARBA" id="ARBA00022515"/>
    </source>
</evidence>
<dbReference type="SMART" id="SM00493">
    <property type="entry name" value="TOPRIM"/>
    <property type="match status" value="1"/>
</dbReference>
<dbReference type="GO" id="GO:0003677">
    <property type="term" value="F:DNA binding"/>
    <property type="evidence" value="ECO:0007669"/>
    <property type="project" value="UniProtKB-KW"/>
</dbReference>
<dbReference type="Pfam" id="PF10410">
    <property type="entry name" value="DnaB_bind"/>
    <property type="match status" value="1"/>
</dbReference>
<keyword evidence="3 12" id="KW-0808">Transferase</keyword>
<comment type="caution">
    <text evidence="17">The sequence shown here is derived from an EMBL/GenBank/DDBJ whole genome shotgun (WGS) entry which is preliminary data.</text>
</comment>
<dbReference type="InterPro" id="IPR050219">
    <property type="entry name" value="DnaG_primase"/>
</dbReference>
<dbReference type="InterPro" id="IPR036977">
    <property type="entry name" value="DNA_primase_Znf_CHC2"/>
</dbReference>
<comment type="domain">
    <text evidence="12">Contains an N-terminal zinc-binding domain, a central core domain that contains the primase activity, and a C-terminal DnaB-binding domain.</text>
</comment>
<evidence type="ECO:0000313" key="17">
    <source>
        <dbReference type="EMBL" id="KDR95144.1"/>
    </source>
</evidence>
<dbReference type="Proteomes" id="UP000027946">
    <property type="component" value="Unassembled WGS sequence"/>
</dbReference>
<dbReference type="InterPro" id="IPR006295">
    <property type="entry name" value="DNA_primase_DnaG"/>
</dbReference>
<dbReference type="STRING" id="1121324.CLIT_11c01730"/>
<evidence type="ECO:0000256" key="8">
    <source>
        <dbReference type="ARBA" id="ARBA00022833"/>
    </source>
</evidence>
<evidence type="ECO:0000256" key="11">
    <source>
        <dbReference type="ARBA" id="ARBA00023163"/>
    </source>
</evidence>
<keyword evidence="2 12" id="KW-0639">Primosome</keyword>
<evidence type="ECO:0000256" key="12">
    <source>
        <dbReference type="HAMAP-Rule" id="MF_00974"/>
    </source>
</evidence>
<reference evidence="17 18" key="1">
    <citation type="submission" date="2014-03" db="EMBL/GenBank/DDBJ databases">
        <title>Genome sequence of Clostridium litorale W6, DSM 5388.</title>
        <authorList>
            <person name="Poehlein A."/>
            <person name="Jagirdar A."/>
            <person name="Khonsari B."/>
            <person name="Chibani C.M."/>
            <person name="Gutierrez Gutierrez D.A."/>
            <person name="Davydova E."/>
            <person name="Alghaithi H.S."/>
            <person name="Nair K.P."/>
            <person name="Dhamotharan K."/>
            <person name="Chandran L."/>
            <person name="G W."/>
            <person name="Daniel R."/>
        </authorList>
    </citation>
    <scope>NUCLEOTIDE SEQUENCE [LARGE SCALE GENOMIC DNA]</scope>
    <source>
        <strain evidence="17 18">W6</strain>
    </source>
</reference>
<evidence type="ECO:0000256" key="7">
    <source>
        <dbReference type="ARBA" id="ARBA00022771"/>
    </source>
</evidence>
<dbReference type="CDD" id="cd03364">
    <property type="entry name" value="TOPRIM_DnaG_primases"/>
    <property type="match status" value="1"/>
</dbReference>
<comment type="function">
    <text evidence="12 13">RNA polymerase that catalyzes the synthesis of short RNA molecules used as primers for DNA polymerase during DNA replication.</text>
</comment>
<dbReference type="InterPro" id="IPR002694">
    <property type="entry name" value="Znf_CHC2"/>
</dbReference>
<feature type="domain" description="Toprim" evidence="16">
    <location>
        <begin position="258"/>
        <end position="339"/>
    </location>
</feature>
<evidence type="ECO:0000259" key="16">
    <source>
        <dbReference type="PROSITE" id="PS50880"/>
    </source>
</evidence>
<dbReference type="FunFam" id="3.90.580.10:FF:000001">
    <property type="entry name" value="DNA primase"/>
    <property type="match status" value="1"/>
</dbReference>
<dbReference type="GO" id="GO:0005737">
    <property type="term" value="C:cytoplasm"/>
    <property type="evidence" value="ECO:0007669"/>
    <property type="project" value="TreeGrafter"/>
</dbReference>
<protein>
    <recommendedName>
        <fullName evidence="12 13">DNA primase</fullName>
        <ecNumber evidence="12">2.7.7.101</ecNumber>
    </recommendedName>
</protein>
<dbReference type="GO" id="GO:1990077">
    <property type="term" value="C:primosome complex"/>
    <property type="evidence" value="ECO:0007669"/>
    <property type="project" value="UniProtKB-KW"/>
</dbReference>
<evidence type="ECO:0000256" key="14">
    <source>
        <dbReference type="PIRSR" id="PIRSR002811-1"/>
    </source>
</evidence>
<dbReference type="Pfam" id="PF08275">
    <property type="entry name" value="DNAG_N"/>
    <property type="match status" value="1"/>
</dbReference>
<dbReference type="InterPro" id="IPR030846">
    <property type="entry name" value="DnaG_bac"/>
</dbReference>
<dbReference type="InterPro" id="IPR019475">
    <property type="entry name" value="DNA_primase_DnaB-bd"/>
</dbReference>
<accession>A0A069RDL3</accession>
<dbReference type="Pfam" id="PF13155">
    <property type="entry name" value="Toprim_2"/>
    <property type="match status" value="1"/>
</dbReference>
<dbReference type="EMBL" id="JJMM01000011">
    <property type="protein sequence ID" value="KDR95144.1"/>
    <property type="molecule type" value="Genomic_DNA"/>
</dbReference>
<dbReference type="GO" id="GO:0006269">
    <property type="term" value="P:DNA replication, synthesis of primer"/>
    <property type="evidence" value="ECO:0007669"/>
    <property type="project" value="UniProtKB-UniRule"/>
</dbReference>
<keyword evidence="9" id="KW-0460">Magnesium</keyword>
<evidence type="ECO:0000256" key="10">
    <source>
        <dbReference type="ARBA" id="ARBA00023125"/>
    </source>
</evidence>
<organism evidence="17 18">
    <name type="scientific">Peptoclostridium litorale DSM 5388</name>
    <dbReference type="NCBI Taxonomy" id="1121324"/>
    <lineage>
        <taxon>Bacteria</taxon>
        <taxon>Bacillati</taxon>
        <taxon>Bacillota</taxon>
        <taxon>Clostridia</taxon>
        <taxon>Peptostreptococcales</taxon>
        <taxon>Peptoclostridiaceae</taxon>
        <taxon>Peptoclostridium</taxon>
    </lineage>
</organism>
<dbReference type="PANTHER" id="PTHR30313">
    <property type="entry name" value="DNA PRIMASE"/>
    <property type="match status" value="1"/>
</dbReference>
<dbReference type="PIRSF" id="PIRSF002811">
    <property type="entry name" value="DnaG"/>
    <property type="match status" value="1"/>
</dbReference>
<evidence type="ECO:0000313" key="18">
    <source>
        <dbReference type="Proteomes" id="UP000027946"/>
    </source>
</evidence>
<dbReference type="SUPFAM" id="SSF56731">
    <property type="entry name" value="DNA primase core"/>
    <property type="match status" value="1"/>
</dbReference>
<dbReference type="PANTHER" id="PTHR30313:SF2">
    <property type="entry name" value="DNA PRIMASE"/>
    <property type="match status" value="1"/>
</dbReference>
<dbReference type="Pfam" id="PF01807">
    <property type="entry name" value="Zn_ribbon_DnaG"/>
    <property type="match status" value="1"/>
</dbReference>
<dbReference type="InterPro" id="IPR013264">
    <property type="entry name" value="DNAG_N"/>
</dbReference>
<feature type="zinc finger region" description="CHC2-type" evidence="12 14">
    <location>
        <begin position="39"/>
        <end position="63"/>
    </location>
</feature>
<dbReference type="eggNOG" id="COG0358">
    <property type="taxonomic scope" value="Bacteria"/>
</dbReference>
<dbReference type="EC" id="2.7.7.101" evidence="12"/>
<evidence type="ECO:0000256" key="9">
    <source>
        <dbReference type="ARBA" id="ARBA00022842"/>
    </source>
</evidence>
<evidence type="ECO:0000256" key="1">
    <source>
        <dbReference type="ARBA" id="ARBA00022478"/>
    </source>
</evidence>
<dbReference type="SMART" id="SM00400">
    <property type="entry name" value="ZnF_CHCC"/>
    <property type="match status" value="1"/>
</dbReference>
<feature type="coiled-coil region" evidence="15">
    <location>
        <begin position="492"/>
        <end position="551"/>
    </location>
</feature>
<dbReference type="FunFam" id="3.40.1360.10:FF:000002">
    <property type="entry name" value="DNA primase"/>
    <property type="match status" value="1"/>
</dbReference>
<sequence>MGYLKEEIIDEIKERSDIVQIISEYVTLKSMGSNFKANCPFHSEKTPSFVVSQVKQMYKCFGCGEGGDVINFIMKIENVDFSEALKILADKAGVRLEDYSDETQKAAANEKQRLIQINTEAAKYFFNMLWNKNPSMLNYFARRGLDRKTIKGFGLGYSGDSWNGLMDYLKSRGYSQKDIIASGLVTQRKKGDGYRDRFINRVIFPIFDHKGLVIGFGGRVIDDSMPKYLNSPETLVFNKRYNLYGLNFAKKVLKSHKEPIIVVEGYMDVIALHQFGVKNSVASLGTALTQQQALLLKRFTDEVIISYDNDSAGIKATLRGMDILNENGLSVRILNLKDAKDPDDYIRKNGVNEFRSEIENAVSFTQFKIDVLRRGSHMDSPEGKAIFCKEVAKILKNIESPVEAEYHIKKISDETGISVEAIGKEAYGKYFSRKQFGKAKPVLPEKIDPVKNGIEIAQKKLIFIAVKSETFRQEMTHRLSGDEFDGELKVIFEKLKNNLDIEKDETEFLLEEKFEDIEAEEFEKLIIRIKKNSLRRRSEKLNDIQKSLQAQLEENYDTDVEKKLLEIGIEIFNIENELRKY</sequence>
<keyword evidence="6 12" id="KW-0479">Metal-binding</keyword>
<evidence type="ECO:0000256" key="6">
    <source>
        <dbReference type="ARBA" id="ARBA00022723"/>
    </source>
</evidence>
<keyword evidence="1 12" id="KW-0240">DNA-directed RNA polymerase</keyword>
<dbReference type="Gene3D" id="3.90.580.10">
    <property type="entry name" value="Zinc finger, CHC2-type domain"/>
    <property type="match status" value="1"/>
</dbReference>
<name>A0A069RDL3_PEPLI</name>
<dbReference type="NCBIfam" id="TIGR01391">
    <property type="entry name" value="dnaG"/>
    <property type="match status" value="1"/>
</dbReference>